<sequence>MNLYKLSGKYNELQNRDDLDEDTVRDTLEAIDDSFNEKANNIAGWIENNDEEINGLDKLIKQRQERKKHLKNLNKNLNAYLTGGMKAKGVKHLNFDDKRLSLRNYRQSVIIPNINEIPEEYITEKVEKKADKKKAYQDLKAGNKIKGMDLQNNERTRIE</sequence>
<dbReference type="InterPro" id="IPR008840">
    <property type="entry name" value="Sipho_Gp157"/>
</dbReference>
<dbReference type="Pfam" id="PF05565">
    <property type="entry name" value="Sipho_Gp157"/>
    <property type="match status" value="1"/>
</dbReference>
<dbReference type="EMBL" id="CP045562">
    <property type="protein sequence ID" value="QFX92494.1"/>
    <property type="molecule type" value="Genomic_DNA"/>
</dbReference>
<dbReference type="RefSeq" id="WP_010021674.1">
    <property type="nucleotide sequence ID" value="NZ_AZDS01000001.1"/>
</dbReference>
<evidence type="ECO:0000313" key="2">
    <source>
        <dbReference type="Proteomes" id="UP000327194"/>
    </source>
</evidence>
<accession>A0AAE6NZZ0</accession>
<organism evidence="1 2">
    <name type="scientific">Fructilactobacillus fructivorans</name>
    <dbReference type="NCBI Taxonomy" id="1614"/>
    <lineage>
        <taxon>Bacteria</taxon>
        <taxon>Bacillati</taxon>
        <taxon>Bacillota</taxon>
        <taxon>Bacilli</taxon>
        <taxon>Lactobacillales</taxon>
        <taxon>Lactobacillaceae</taxon>
        <taxon>Fructilactobacillus</taxon>
    </lineage>
</organism>
<evidence type="ECO:0000313" key="1">
    <source>
        <dbReference type="EMBL" id="QFX92494.1"/>
    </source>
</evidence>
<evidence type="ECO:0008006" key="3">
    <source>
        <dbReference type="Google" id="ProtNLM"/>
    </source>
</evidence>
<proteinExistence type="predicted"/>
<dbReference type="Proteomes" id="UP000327194">
    <property type="component" value="Chromosome"/>
</dbReference>
<protein>
    <recommendedName>
        <fullName evidence="3">Siphovirus Gp157 family protein</fullName>
    </recommendedName>
</protein>
<reference evidence="1 2" key="1">
    <citation type="submission" date="2019-10" db="EMBL/GenBank/DDBJ databases">
        <title>Genome sequencing of Lactobacillus fructivorans.</title>
        <authorList>
            <person name="Kim K."/>
        </authorList>
    </citation>
    <scope>NUCLEOTIDE SEQUENCE [LARGE SCALE GENOMIC DNA]</scope>
    <source>
        <strain evidence="1 2">LF543</strain>
    </source>
</reference>
<dbReference type="KEGG" id="lfv:LF543_02515"/>
<gene>
    <name evidence="1" type="ORF">LF543_02515</name>
</gene>
<name>A0AAE6NZZ0_9LACO</name>
<dbReference type="AlphaFoldDB" id="A0AAE6NZZ0"/>